<evidence type="ECO:0000313" key="4">
    <source>
        <dbReference type="Proteomes" id="UP000285430"/>
    </source>
</evidence>
<evidence type="ECO:0000256" key="1">
    <source>
        <dbReference type="SAM" id="MobiDB-lite"/>
    </source>
</evidence>
<reference evidence="4 5" key="1">
    <citation type="submission" date="2018-08" db="EMBL/GenBank/DDBJ databases">
        <title>Aphanomyces genome sequencing and annotation.</title>
        <authorList>
            <person name="Minardi D."/>
            <person name="Oidtmann B."/>
            <person name="Van Der Giezen M."/>
            <person name="Studholme D.J."/>
        </authorList>
    </citation>
    <scope>NUCLEOTIDE SEQUENCE [LARGE SCALE GENOMIC DNA]</scope>
    <source>
        <strain evidence="3 4">Da</strain>
        <strain evidence="2 5">Sv</strain>
    </source>
</reference>
<feature type="compositionally biased region" description="Basic and acidic residues" evidence="1">
    <location>
        <begin position="10"/>
        <end position="28"/>
    </location>
</feature>
<name>A0A3R6WPL8_APHAT</name>
<evidence type="ECO:0000313" key="5">
    <source>
        <dbReference type="Proteomes" id="UP000285712"/>
    </source>
</evidence>
<feature type="region of interest" description="Disordered" evidence="1">
    <location>
        <begin position="1"/>
        <end position="72"/>
    </location>
</feature>
<sequence length="72" mass="7822">MDFGVSGFGKNKDGKALKSADKNKDGKAFKSAGTSMIQKRHEDNTRQQQQPQLLTPWPAVGEKASKPFGGDE</sequence>
<evidence type="ECO:0000313" key="2">
    <source>
        <dbReference type="EMBL" id="RHY86984.1"/>
    </source>
</evidence>
<dbReference type="Proteomes" id="UP000285712">
    <property type="component" value="Unassembled WGS sequence"/>
</dbReference>
<organism evidence="2 5">
    <name type="scientific">Aphanomyces astaci</name>
    <name type="common">Crayfish plague agent</name>
    <dbReference type="NCBI Taxonomy" id="112090"/>
    <lineage>
        <taxon>Eukaryota</taxon>
        <taxon>Sar</taxon>
        <taxon>Stramenopiles</taxon>
        <taxon>Oomycota</taxon>
        <taxon>Saprolegniomycetes</taxon>
        <taxon>Saprolegniales</taxon>
        <taxon>Verrucalvaceae</taxon>
        <taxon>Aphanomyces</taxon>
    </lineage>
</organism>
<protein>
    <submittedName>
        <fullName evidence="2">Uncharacterized protein</fullName>
    </submittedName>
</protein>
<accession>A0A3R6WPL8</accession>
<dbReference type="EMBL" id="QUTG01004863">
    <property type="protein sequence ID" value="RHY86984.1"/>
    <property type="molecule type" value="Genomic_DNA"/>
</dbReference>
<gene>
    <name evidence="2" type="ORF">DYB35_002914</name>
    <name evidence="3" type="ORF">DYB37_012455</name>
</gene>
<dbReference type="AlphaFoldDB" id="A0A3R6WPL8"/>
<proteinExistence type="predicted"/>
<evidence type="ECO:0000313" key="3">
    <source>
        <dbReference type="EMBL" id="RHZ18254.1"/>
    </source>
</evidence>
<dbReference type="Proteomes" id="UP000285430">
    <property type="component" value="Unassembled WGS sequence"/>
</dbReference>
<comment type="caution">
    <text evidence="2">The sequence shown here is derived from an EMBL/GenBank/DDBJ whole genome shotgun (WGS) entry which is preliminary data.</text>
</comment>
<dbReference type="EMBL" id="QUTH01003631">
    <property type="protein sequence ID" value="RHZ18254.1"/>
    <property type="molecule type" value="Genomic_DNA"/>
</dbReference>